<keyword evidence="4" id="KW-0732">Signal</keyword>
<comment type="catalytic activity">
    <reaction evidence="1 7">
        <text>Hydrolysis of terminal non-reducing beta-D-galactose residues in beta-D-galactosides.</text>
        <dbReference type="EC" id="3.2.1.23"/>
    </reaction>
</comment>
<gene>
    <name evidence="11" type="ORF">Gasu_03030</name>
</gene>
<dbReference type="InterPro" id="IPR031330">
    <property type="entry name" value="Gly_Hdrlase_35_cat"/>
</dbReference>
<name>M2Y8X5_GALSU</name>
<evidence type="ECO:0000256" key="1">
    <source>
        <dbReference type="ARBA" id="ARBA00001412"/>
    </source>
</evidence>
<evidence type="ECO:0000256" key="6">
    <source>
        <dbReference type="ARBA" id="ARBA00023295"/>
    </source>
</evidence>
<comment type="similarity">
    <text evidence="2 8">Belongs to the glycosyl hydrolase 35 family.</text>
</comment>
<organism evidence="11 12">
    <name type="scientific">Galdieria sulphuraria</name>
    <name type="common">Red alga</name>
    <dbReference type="NCBI Taxonomy" id="130081"/>
    <lineage>
        <taxon>Eukaryota</taxon>
        <taxon>Rhodophyta</taxon>
        <taxon>Bangiophyceae</taxon>
        <taxon>Galdieriales</taxon>
        <taxon>Galdieriaceae</taxon>
        <taxon>Galdieria</taxon>
    </lineage>
</organism>
<dbReference type="InterPro" id="IPR019801">
    <property type="entry name" value="Glyco_hydro_35_CS"/>
</dbReference>
<dbReference type="EMBL" id="KB454485">
    <property type="protein sequence ID" value="EME32528.1"/>
    <property type="molecule type" value="Genomic_DNA"/>
</dbReference>
<feature type="domain" description="Glycoside hydrolase 35 catalytic" evidence="9">
    <location>
        <begin position="14"/>
        <end position="337"/>
    </location>
</feature>
<dbReference type="Pfam" id="PF21467">
    <property type="entry name" value="BetaGal_gal-bd"/>
    <property type="match status" value="1"/>
</dbReference>
<evidence type="ECO:0000256" key="5">
    <source>
        <dbReference type="ARBA" id="ARBA00022801"/>
    </source>
</evidence>
<dbReference type="PROSITE" id="PS01182">
    <property type="entry name" value="GLYCOSYL_HYDROL_F35"/>
    <property type="match status" value="1"/>
</dbReference>
<dbReference type="GeneID" id="17091099"/>
<sequence length="752" mass="87835">MAYQGVASFDSRAITLNGKRTLLLGGSLQYPKIHHTQWNNTLKLAKECGLNFLDIYVFWNVHEKKRGIFTFTEEADIFRFLQMAHQHGLLVMLRLGPYICAETSYGGFPCWLREIPGIQFRTYNDPFMREVKRWLFYITTLLKEKRLFFPQGGPIVLVQLENEYDLVSKIQLSKGEQYLNWYNELYRELAFDVPLIMCRSSPEEVGEFCSCSKEPELSTIASVETCIETFNSFYGHKKIADLRRRKPHQPILWTEFWIGWYDIWTSAPRKRSTEDVIYAALRFIAQGGAGFSYYMFHGGTHFNNLAMYSQTTSYYFDSPIDEYGRPSFLFYMLKRINHILHQFSSHLLSQDHPQVLHLLPQVVAFIWQEHSSQQSLSFLCNDSEQIAYIMFQQSMMKMNPLSVAVFLENELLFDSSSGYDWQIPFRDFKPLERAYFRELKTFQLDIPIPPLSSSCDFSQLPDMLSVTQDETDYMWYISSATLPVSSKEFTCEKVLLQIEMADLIHLFINQQYMGSSWIKIDDERFANGKNGFRFSIEFENSVYPQPVFSSNSKLYVSILVCSLGLIKGEFQLWKGATMEKEKKGLFKQPIIHFVVKHSELETETIPLSFTSSWAMMPLSIMKDHQSAFVKEYNIKNVDKPLSLGPTYYKQTVIINKAMIDALKWGLVIDFSSMTKGIFRWNSFCCGRYYSIQVLGKERDPSLRNSPVQEDHLFKSTQRYYHIPKGVLQERNELEVFEEIGGNFMQLRILFVE</sequence>
<dbReference type="FunFam" id="3.20.20.80:FF:000006">
    <property type="entry name" value="Beta-galactosidase"/>
    <property type="match status" value="1"/>
</dbReference>
<dbReference type="PANTHER" id="PTHR23421">
    <property type="entry name" value="BETA-GALACTOSIDASE RELATED"/>
    <property type="match status" value="1"/>
</dbReference>
<dbReference type="Pfam" id="PF01301">
    <property type="entry name" value="Glyco_hydro_35"/>
    <property type="match status" value="1"/>
</dbReference>
<dbReference type="SUPFAM" id="SSF51445">
    <property type="entry name" value="(Trans)glycosidases"/>
    <property type="match status" value="1"/>
</dbReference>
<dbReference type="PRINTS" id="PR00742">
    <property type="entry name" value="GLHYDRLASE35"/>
</dbReference>
<evidence type="ECO:0000259" key="10">
    <source>
        <dbReference type="Pfam" id="PF21467"/>
    </source>
</evidence>
<evidence type="ECO:0000256" key="3">
    <source>
        <dbReference type="ARBA" id="ARBA00012756"/>
    </source>
</evidence>
<protein>
    <recommendedName>
        <fullName evidence="3 7">Beta-galactosidase</fullName>
        <ecNumber evidence="3 7">3.2.1.23</ecNumber>
    </recommendedName>
</protein>
<evidence type="ECO:0000256" key="4">
    <source>
        <dbReference type="ARBA" id="ARBA00022729"/>
    </source>
</evidence>
<dbReference type="eggNOG" id="KOG0496">
    <property type="taxonomic scope" value="Eukaryota"/>
</dbReference>
<feature type="domain" description="Beta-galactosidase galactose-binding" evidence="10">
    <location>
        <begin position="645"/>
        <end position="729"/>
    </location>
</feature>
<dbReference type="OMA" id="AGHNYMT"/>
<dbReference type="GO" id="GO:0005975">
    <property type="term" value="P:carbohydrate metabolic process"/>
    <property type="evidence" value="ECO:0007669"/>
    <property type="project" value="InterPro"/>
</dbReference>
<accession>M2Y8X5</accession>
<dbReference type="EC" id="3.2.1.23" evidence="3 7"/>
<evidence type="ECO:0000256" key="7">
    <source>
        <dbReference type="RuleBase" id="RU000675"/>
    </source>
</evidence>
<evidence type="ECO:0000313" key="12">
    <source>
        <dbReference type="Proteomes" id="UP000030680"/>
    </source>
</evidence>
<dbReference type="RefSeq" id="XP_005709048.1">
    <property type="nucleotide sequence ID" value="XM_005708991.1"/>
</dbReference>
<dbReference type="KEGG" id="gsl:Gasu_03030"/>
<evidence type="ECO:0000256" key="8">
    <source>
        <dbReference type="RuleBase" id="RU003679"/>
    </source>
</evidence>
<keyword evidence="6 7" id="KW-0326">Glycosidase</keyword>
<dbReference type="InterPro" id="IPR048913">
    <property type="entry name" value="BetaGal_gal-bd"/>
</dbReference>
<evidence type="ECO:0000256" key="2">
    <source>
        <dbReference type="ARBA" id="ARBA00009809"/>
    </source>
</evidence>
<proteinExistence type="inferred from homology"/>
<dbReference type="GO" id="GO:0004565">
    <property type="term" value="F:beta-galactosidase activity"/>
    <property type="evidence" value="ECO:0007669"/>
    <property type="project" value="UniProtKB-EC"/>
</dbReference>
<dbReference type="Gramene" id="EME32528">
    <property type="protein sequence ID" value="EME32528"/>
    <property type="gene ID" value="Gasu_03030"/>
</dbReference>
<dbReference type="InterPro" id="IPR001944">
    <property type="entry name" value="Glycoside_Hdrlase_35"/>
</dbReference>
<dbReference type="Proteomes" id="UP000030680">
    <property type="component" value="Unassembled WGS sequence"/>
</dbReference>
<dbReference type="Gene3D" id="3.20.20.80">
    <property type="entry name" value="Glycosidases"/>
    <property type="match status" value="1"/>
</dbReference>
<evidence type="ECO:0000313" key="11">
    <source>
        <dbReference type="EMBL" id="EME32528.1"/>
    </source>
</evidence>
<keyword evidence="12" id="KW-1185">Reference proteome</keyword>
<dbReference type="AlphaFoldDB" id="M2Y8X5"/>
<evidence type="ECO:0000259" key="9">
    <source>
        <dbReference type="Pfam" id="PF01301"/>
    </source>
</evidence>
<reference evidence="12" key="1">
    <citation type="journal article" date="2013" name="Science">
        <title>Gene transfer from bacteria and archaea facilitated evolution of an extremophilic eukaryote.</title>
        <authorList>
            <person name="Schonknecht G."/>
            <person name="Chen W.H."/>
            <person name="Ternes C.M."/>
            <person name="Barbier G.G."/>
            <person name="Shrestha R.P."/>
            <person name="Stanke M."/>
            <person name="Brautigam A."/>
            <person name="Baker B.J."/>
            <person name="Banfield J.F."/>
            <person name="Garavito R.M."/>
            <person name="Carr K."/>
            <person name="Wilkerson C."/>
            <person name="Rensing S.A."/>
            <person name="Gagneul D."/>
            <person name="Dickenson N.E."/>
            <person name="Oesterhelt C."/>
            <person name="Lercher M.J."/>
            <person name="Weber A.P."/>
        </authorList>
    </citation>
    <scope>NUCLEOTIDE SEQUENCE [LARGE SCALE GENOMIC DNA]</scope>
    <source>
        <strain evidence="12">074W</strain>
    </source>
</reference>
<keyword evidence="5 7" id="KW-0378">Hydrolase</keyword>
<dbReference type="OrthoDB" id="3038at2759"/>
<dbReference type="InterPro" id="IPR017853">
    <property type="entry name" value="GH"/>
</dbReference>